<dbReference type="Gene3D" id="1.10.1040.10">
    <property type="entry name" value="N-(1-d-carboxylethyl)-l-norvaline Dehydrogenase, domain 2"/>
    <property type="match status" value="1"/>
</dbReference>
<evidence type="ECO:0000259" key="8">
    <source>
        <dbReference type="Pfam" id="PF01232"/>
    </source>
</evidence>
<dbReference type="PRINTS" id="PR00084">
    <property type="entry name" value="MTLDHDRGNASE"/>
</dbReference>
<dbReference type="InterPro" id="IPR013328">
    <property type="entry name" value="6PGD_dom2"/>
</dbReference>
<sequence>MTQTAVHFGAGNIGRGFIGLALHEAGYDLVFSDVNAELVDALNAADSYAVHEVGAEARTHTVDRFRAVNSATNEADAVAAVAGADIATCAVGAGVLKFIAPVIREGLRERAADAPKLVVLACENAINATDTLRDFVLDGAPELADRAIFANTAVDRIIPAVHAEGLDVVVEDFSEWAIERGPFAGAEPSIPDAHFVDDLAPYIRRKLFTVNTGHATAAYWGSLAGEESIASALGNAKVREEVDAVLAETSELLIAQFGFGKDEHAAYVARTIQRFENPELPDTPTRIGRQPLRKLSRHERFIEPAFDLATRGLEHGALLRAVGAALQFRSDDDEQSQELGRLLETLEPEQVVAQVMGVEPGEVLHDELVEVVRGVDEA</sequence>
<comment type="similarity">
    <text evidence="1 7">Belongs to the mannitol dehydrogenase family.</text>
</comment>
<evidence type="ECO:0000256" key="6">
    <source>
        <dbReference type="ARBA" id="ARBA00048615"/>
    </source>
</evidence>
<name>A0ABW5UVB2_9MICO</name>
<dbReference type="SUPFAM" id="SSF48179">
    <property type="entry name" value="6-phosphogluconate dehydrogenase C-terminal domain-like"/>
    <property type="match status" value="1"/>
</dbReference>
<organism evidence="10 11">
    <name type="scientific">Gulosibacter faecalis</name>
    <dbReference type="NCBI Taxonomy" id="272240"/>
    <lineage>
        <taxon>Bacteria</taxon>
        <taxon>Bacillati</taxon>
        <taxon>Actinomycetota</taxon>
        <taxon>Actinomycetes</taxon>
        <taxon>Micrococcales</taxon>
        <taxon>Microbacteriaceae</taxon>
        <taxon>Gulosibacter</taxon>
    </lineage>
</organism>
<dbReference type="Pfam" id="PF01232">
    <property type="entry name" value="Mannitol_dh"/>
    <property type="match status" value="1"/>
</dbReference>
<evidence type="ECO:0000256" key="3">
    <source>
        <dbReference type="ARBA" id="ARBA00016219"/>
    </source>
</evidence>
<feature type="domain" description="Mannitol dehydrogenase C-terminal" evidence="9">
    <location>
        <begin position="198"/>
        <end position="346"/>
    </location>
</feature>
<protein>
    <recommendedName>
        <fullName evidence="3 7">Mannitol-1-phosphate 5-dehydrogenase</fullName>
        <ecNumber evidence="2 7">1.1.1.17</ecNumber>
    </recommendedName>
</protein>
<dbReference type="InterPro" id="IPR008927">
    <property type="entry name" value="6-PGluconate_DH-like_C_sf"/>
</dbReference>
<comment type="catalytic activity">
    <reaction evidence="6 7">
        <text>D-mannitol 1-phosphate + NAD(+) = beta-D-fructose 6-phosphate + NADH + H(+)</text>
        <dbReference type="Rhea" id="RHEA:19661"/>
        <dbReference type="ChEBI" id="CHEBI:15378"/>
        <dbReference type="ChEBI" id="CHEBI:57540"/>
        <dbReference type="ChEBI" id="CHEBI:57634"/>
        <dbReference type="ChEBI" id="CHEBI:57945"/>
        <dbReference type="ChEBI" id="CHEBI:61381"/>
        <dbReference type="EC" id="1.1.1.17"/>
    </reaction>
</comment>
<dbReference type="GO" id="GO:0008926">
    <property type="term" value="F:mannitol-1-phosphate 5-dehydrogenase activity"/>
    <property type="evidence" value="ECO:0007669"/>
    <property type="project" value="UniProtKB-EC"/>
</dbReference>
<evidence type="ECO:0000256" key="2">
    <source>
        <dbReference type="ARBA" id="ARBA00012939"/>
    </source>
</evidence>
<gene>
    <name evidence="7" type="primary">mtlD</name>
    <name evidence="10" type="ORF">ACFSW7_00635</name>
</gene>
<dbReference type="EC" id="1.1.1.17" evidence="2 7"/>
<comment type="caution">
    <text evidence="10">The sequence shown here is derived from an EMBL/GenBank/DDBJ whole genome shotgun (WGS) entry which is preliminary data.</text>
</comment>
<evidence type="ECO:0000259" key="9">
    <source>
        <dbReference type="Pfam" id="PF08125"/>
    </source>
</evidence>
<keyword evidence="4 7" id="KW-0560">Oxidoreductase</keyword>
<accession>A0ABW5UVB2</accession>
<dbReference type="HAMAP" id="MF_00196">
    <property type="entry name" value="Mannitol_dehydrog"/>
    <property type="match status" value="1"/>
</dbReference>
<dbReference type="NCBIfam" id="NF002652">
    <property type="entry name" value="PRK02318.2-5"/>
    <property type="match status" value="1"/>
</dbReference>
<evidence type="ECO:0000256" key="5">
    <source>
        <dbReference type="ARBA" id="ARBA00023027"/>
    </source>
</evidence>
<dbReference type="InterPro" id="IPR023028">
    <property type="entry name" value="Mannitol_1_phos_5_DH"/>
</dbReference>
<evidence type="ECO:0000256" key="4">
    <source>
        <dbReference type="ARBA" id="ARBA00023002"/>
    </source>
</evidence>
<evidence type="ECO:0000256" key="7">
    <source>
        <dbReference type="HAMAP-Rule" id="MF_00196"/>
    </source>
</evidence>
<reference evidence="11" key="1">
    <citation type="journal article" date="2019" name="Int. J. Syst. Evol. Microbiol.">
        <title>The Global Catalogue of Microorganisms (GCM) 10K type strain sequencing project: providing services to taxonomists for standard genome sequencing and annotation.</title>
        <authorList>
            <consortium name="The Broad Institute Genomics Platform"/>
            <consortium name="The Broad Institute Genome Sequencing Center for Infectious Disease"/>
            <person name="Wu L."/>
            <person name="Ma J."/>
        </authorList>
    </citation>
    <scope>NUCLEOTIDE SEQUENCE [LARGE SCALE GENOMIC DNA]</scope>
    <source>
        <strain evidence="11">TISTR 1514</strain>
    </source>
</reference>
<dbReference type="InterPro" id="IPR036291">
    <property type="entry name" value="NAD(P)-bd_dom_sf"/>
</dbReference>
<feature type="binding site" evidence="7">
    <location>
        <begin position="5"/>
        <end position="16"/>
    </location>
    <ligand>
        <name>NAD(+)</name>
        <dbReference type="ChEBI" id="CHEBI:57540"/>
    </ligand>
</feature>
<dbReference type="PANTHER" id="PTHR30524">
    <property type="entry name" value="MANNITOL-1-PHOSPHATE 5-DEHYDROGENASE"/>
    <property type="match status" value="1"/>
</dbReference>
<dbReference type="PANTHER" id="PTHR30524:SF0">
    <property type="entry name" value="ALTRONATE OXIDOREDUCTASE-RELATED"/>
    <property type="match status" value="1"/>
</dbReference>
<evidence type="ECO:0000256" key="1">
    <source>
        <dbReference type="ARBA" id="ARBA00006541"/>
    </source>
</evidence>
<dbReference type="SUPFAM" id="SSF51735">
    <property type="entry name" value="NAD(P)-binding Rossmann-fold domains"/>
    <property type="match status" value="1"/>
</dbReference>
<dbReference type="InterPro" id="IPR013118">
    <property type="entry name" value="Mannitol_DH_C"/>
</dbReference>
<dbReference type="Pfam" id="PF08125">
    <property type="entry name" value="Mannitol_dh_C"/>
    <property type="match status" value="1"/>
</dbReference>
<keyword evidence="5 7" id="KW-0520">NAD</keyword>
<evidence type="ECO:0000313" key="11">
    <source>
        <dbReference type="Proteomes" id="UP001597492"/>
    </source>
</evidence>
<dbReference type="Proteomes" id="UP001597492">
    <property type="component" value="Unassembled WGS sequence"/>
</dbReference>
<dbReference type="InterPro" id="IPR000669">
    <property type="entry name" value="Mannitol_DH"/>
</dbReference>
<proteinExistence type="inferred from homology"/>
<dbReference type="InterPro" id="IPR013131">
    <property type="entry name" value="Mannitol_DH_N"/>
</dbReference>
<dbReference type="EMBL" id="JBHUNE010000001">
    <property type="protein sequence ID" value="MFD2756883.1"/>
    <property type="molecule type" value="Genomic_DNA"/>
</dbReference>
<feature type="domain" description="Mannitol dehydrogenase N-terminal" evidence="8">
    <location>
        <begin position="4"/>
        <end position="190"/>
    </location>
</feature>
<dbReference type="RefSeq" id="WP_019619021.1">
    <property type="nucleotide sequence ID" value="NZ_JBHUNE010000001.1"/>
</dbReference>
<keyword evidence="11" id="KW-1185">Reference proteome</keyword>
<dbReference type="Gene3D" id="3.40.50.720">
    <property type="entry name" value="NAD(P)-binding Rossmann-like Domain"/>
    <property type="match status" value="1"/>
</dbReference>
<evidence type="ECO:0000313" key="10">
    <source>
        <dbReference type="EMBL" id="MFD2756883.1"/>
    </source>
</evidence>